<reference evidence="2" key="1">
    <citation type="journal article" date="2018" name="BMC Genomics">
        <title>Genomic insights into host adaptation between the wheat stripe rust pathogen (Puccinia striiformis f. sp. tritici) and the barley stripe rust pathogen (Puccinia striiformis f. sp. hordei).</title>
        <authorList>
            <person name="Xia C."/>
            <person name="Wang M."/>
            <person name="Yin C."/>
            <person name="Cornejo O.E."/>
            <person name="Hulbert S.H."/>
            <person name="Chen X."/>
        </authorList>
    </citation>
    <scope>NUCLEOTIDE SEQUENCE [LARGE SCALE GENOMIC DNA]</scope>
    <source>
        <strain evidence="2">93-210</strain>
    </source>
</reference>
<organism evidence="1 2">
    <name type="scientific">Puccinia striiformis f. sp. tritici</name>
    <dbReference type="NCBI Taxonomy" id="168172"/>
    <lineage>
        <taxon>Eukaryota</taxon>
        <taxon>Fungi</taxon>
        <taxon>Dikarya</taxon>
        <taxon>Basidiomycota</taxon>
        <taxon>Pucciniomycotina</taxon>
        <taxon>Pucciniomycetes</taxon>
        <taxon>Pucciniales</taxon>
        <taxon>Pucciniaceae</taxon>
        <taxon>Puccinia</taxon>
    </lineage>
</organism>
<comment type="caution">
    <text evidence="1">The sequence shown here is derived from an EMBL/GenBank/DDBJ whole genome shotgun (WGS) entry which is preliminary data.</text>
</comment>
<reference evidence="1 2" key="3">
    <citation type="journal article" date="2022" name="Microbiol. Spectr.">
        <title>Folding features and dynamics of 3D genome architecture in plant fungal pathogens.</title>
        <authorList>
            <person name="Xia C."/>
        </authorList>
    </citation>
    <scope>NUCLEOTIDE SEQUENCE [LARGE SCALE GENOMIC DNA]</scope>
    <source>
        <strain evidence="1 2">93-210</strain>
    </source>
</reference>
<sequence length="94" mass="10702">MEFLGRATCETILPMHPTLNDHATIFSNREFHLMAASTYLHPTLHSRTPCFEEGWKIMIFVRMMLSIGRDTTCSKQILRDQRPYILGVGGPAGH</sequence>
<keyword evidence="2" id="KW-1185">Reference proteome</keyword>
<proteinExistence type="predicted"/>
<accession>A0ACC0DW67</accession>
<dbReference type="Proteomes" id="UP001060170">
    <property type="component" value="Chromosome 14"/>
</dbReference>
<protein>
    <submittedName>
        <fullName evidence="1">Uncharacterized protein</fullName>
    </submittedName>
</protein>
<gene>
    <name evidence="1" type="ORF">MJO28_014008</name>
</gene>
<name>A0ACC0DW67_9BASI</name>
<evidence type="ECO:0000313" key="1">
    <source>
        <dbReference type="EMBL" id="KAI7940356.1"/>
    </source>
</evidence>
<dbReference type="EMBL" id="CM045878">
    <property type="protein sequence ID" value="KAI7940356.1"/>
    <property type="molecule type" value="Genomic_DNA"/>
</dbReference>
<evidence type="ECO:0000313" key="2">
    <source>
        <dbReference type="Proteomes" id="UP001060170"/>
    </source>
</evidence>
<reference evidence="2" key="2">
    <citation type="journal article" date="2018" name="Mol. Plant Microbe Interact.">
        <title>Genome sequence resources for the wheat stripe rust pathogen (Puccinia striiformis f. sp. tritici) and the barley stripe rust pathogen (Puccinia striiformis f. sp. hordei).</title>
        <authorList>
            <person name="Xia C."/>
            <person name="Wang M."/>
            <person name="Yin C."/>
            <person name="Cornejo O.E."/>
            <person name="Hulbert S.H."/>
            <person name="Chen X."/>
        </authorList>
    </citation>
    <scope>NUCLEOTIDE SEQUENCE [LARGE SCALE GENOMIC DNA]</scope>
    <source>
        <strain evidence="2">93-210</strain>
    </source>
</reference>